<feature type="chain" id="PRO_5003515835" evidence="2">
    <location>
        <begin position="34"/>
        <end position="78"/>
    </location>
</feature>
<evidence type="ECO:0000313" key="3">
    <source>
        <dbReference type="EMBL" id="AEV74856.1"/>
    </source>
</evidence>
<accession>G8RLN3</accession>
<feature type="signal peptide" evidence="2">
    <location>
        <begin position="1"/>
        <end position="33"/>
    </location>
</feature>
<organism evidence="3 4">
    <name type="scientific">Mycolicibacterium rhodesiae (strain NBB3)</name>
    <name type="common">Mycobacterium rhodesiae</name>
    <dbReference type="NCBI Taxonomy" id="710685"/>
    <lineage>
        <taxon>Bacteria</taxon>
        <taxon>Bacillati</taxon>
        <taxon>Actinomycetota</taxon>
        <taxon>Actinomycetes</taxon>
        <taxon>Mycobacteriales</taxon>
        <taxon>Mycobacteriaceae</taxon>
        <taxon>Mycolicibacterium</taxon>
    </lineage>
</organism>
<protein>
    <submittedName>
        <fullName evidence="3">Uncharacterized protein</fullName>
    </submittedName>
</protein>
<dbReference type="HOGENOM" id="CLU_2618255_0_0_11"/>
<dbReference type="PATRIC" id="fig|710685.3.peg.4371"/>
<evidence type="ECO:0000256" key="2">
    <source>
        <dbReference type="SAM" id="SignalP"/>
    </source>
</evidence>
<gene>
    <name evidence="3" type="ordered locus">MycrhN_4357</name>
</gene>
<proteinExistence type="predicted"/>
<name>G8RLN3_MYCRN</name>
<evidence type="ECO:0000256" key="1">
    <source>
        <dbReference type="SAM" id="MobiDB-lite"/>
    </source>
</evidence>
<feature type="compositionally biased region" description="Polar residues" evidence="1">
    <location>
        <begin position="37"/>
        <end position="50"/>
    </location>
</feature>
<dbReference type="EMBL" id="CP003169">
    <property type="protein sequence ID" value="AEV74856.1"/>
    <property type="molecule type" value="Genomic_DNA"/>
</dbReference>
<dbReference type="Proteomes" id="UP000005442">
    <property type="component" value="Chromosome"/>
</dbReference>
<keyword evidence="2" id="KW-0732">Signal</keyword>
<dbReference type="AlphaFoldDB" id="G8RLN3"/>
<dbReference type="STRING" id="710685.MycrhN_4357"/>
<evidence type="ECO:0000313" key="4">
    <source>
        <dbReference type="Proteomes" id="UP000005442"/>
    </source>
</evidence>
<sequence>MATSVRYQRLVRGFAAGALTIAALGLTAPMAAADAGESTQSSADSPSAEQSAPSPRPKPAPKPAYGRPVAEKPAQNAA</sequence>
<dbReference type="RefSeq" id="WP_014212604.1">
    <property type="nucleotide sequence ID" value="NC_016604.1"/>
</dbReference>
<feature type="region of interest" description="Disordered" evidence="1">
    <location>
        <begin position="32"/>
        <end position="78"/>
    </location>
</feature>
<reference evidence="3 4" key="1">
    <citation type="submission" date="2011-12" db="EMBL/GenBank/DDBJ databases">
        <title>Complete sequence of Mycobacterium rhodesiae NBB3.</title>
        <authorList>
            <consortium name="US DOE Joint Genome Institute"/>
            <person name="Lucas S."/>
            <person name="Han J."/>
            <person name="Lapidus A."/>
            <person name="Cheng J.-F."/>
            <person name="Goodwin L."/>
            <person name="Pitluck S."/>
            <person name="Peters L."/>
            <person name="Mikhailova N."/>
            <person name="Gu W."/>
            <person name="Detter J.C."/>
            <person name="Han C."/>
            <person name="Tapia R."/>
            <person name="Land M."/>
            <person name="Hauser L."/>
            <person name="Kyrpides N."/>
            <person name="Ivanova N."/>
            <person name="Pagani I."/>
            <person name="Mattes T."/>
            <person name="Holmes A."/>
            <person name="Rutledge P."/>
            <person name="Paulsen I."/>
            <person name="Coleman N."/>
            <person name="Woyke T."/>
        </authorList>
    </citation>
    <scope>NUCLEOTIDE SEQUENCE [LARGE SCALE GENOMIC DNA]</scope>
    <source>
        <strain evidence="3 4">NBB3</strain>
    </source>
</reference>
<keyword evidence="4" id="KW-1185">Reference proteome</keyword>
<dbReference type="KEGG" id="mrh:MycrhN_4357"/>